<accession>C8X3M4</accession>
<dbReference type="InterPro" id="IPR019410">
    <property type="entry name" value="Methyltransf_16"/>
</dbReference>
<reference evidence="1 2" key="2">
    <citation type="journal article" date="2010" name="Stand. Genomic Sci.">
        <title>Complete genome sequence of Desulfohalobium retbaense type strain (HR(100)).</title>
        <authorList>
            <person name="Spring S."/>
            <person name="Nolan M."/>
            <person name="Lapidus A."/>
            <person name="Glavina Del Rio T."/>
            <person name="Copeland A."/>
            <person name="Tice H."/>
            <person name="Cheng J.F."/>
            <person name="Lucas S."/>
            <person name="Land M."/>
            <person name="Chen F."/>
            <person name="Bruce D."/>
            <person name="Goodwin L."/>
            <person name="Pitluck S."/>
            <person name="Ivanova N."/>
            <person name="Mavromatis K."/>
            <person name="Mikhailova N."/>
            <person name="Pati A."/>
            <person name="Chen A."/>
            <person name="Palaniappan K."/>
            <person name="Hauser L."/>
            <person name="Chang Y.J."/>
            <person name="Jeffries C.D."/>
            <person name="Munk C."/>
            <person name="Kiss H."/>
            <person name="Chain P."/>
            <person name="Han C."/>
            <person name="Brettin T."/>
            <person name="Detter J.C."/>
            <person name="Schuler E."/>
            <person name="Goker M."/>
            <person name="Rohde M."/>
            <person name="Bristow J."/>
            <person name="Eisen J.A."/>
            <person name="Markowitz V."/>
            <person name="Hugenholtz P."/>
            <person name="Kyrpides N.C."/>
            <person name="Klenk H.P."/>
        </authorList>
    </citation>
    <scope>NUCLEOTIDE SEQUENCE [LARGE SCALE GENOMIC DNA]</scope>
    <source>
        <strain evidence="1 2">DSM 5692</strain>
    </source>
</reference>
<dbReference type="Pfam" id="PF10294">
    <property type="entry name" value="Methyltransf_16"/>
    <property type="match status" value="1"/>
</dbReference>
<sequence>MSELPFDLRAPLSELLDQAQSKYNVCFEPLVIGEQRVEILQIADMENYIERLAAQTSKDLELPFWAKIWPTSLLLAYFVQKLPGRQNAPRLLEIGAGVGVCGLVAARCGFSVTISDLDPDALLFSQINILQNGLQDRAEVAQADFSTDRLPRTYDFILGSEVLYHASAYTGLVEFLQNHLAQRPHAATLLAQGYARGAQGFFELAQNAFQVQQTILGYKEGADKEDEKHMSVIYKLTRKGAASDAA</sequence>
<dbReference type="Gene3D" id="3.40.50.150">
    <property type="entry name" value="Vaccinia Virus protein VP39"/>
    <property type="match status" value="1"/>
</dbReference>
<dbReference type="HOGENOM" id="CLU_082963_0_0_7"/>
<dbReference type="STRING" id="485915.Dret_1737"/>
<dbReference type="EMBL" id="CP001734">
    <property type="protein sequence ID" value="ACV69021.1"/>
    <property type="molecule type" value="Genomic_DNA"/>
</dbReference>
<name>C8X3M4_DESRD</name>
<proteinExistence type="predicted"/>
<keyword evidence="1" id="KW-0489">Methyltransferase</keyword>
<dbReference type="KEGG" id="drt:Dret_1737"/>
<dbReference type="RefSeq" id="WP_015752164.1">
    <property type="nucleotide sequence ID" value="NC_013223.1"/>
</dbReference>
<keyword evidence="1" id="KW-0808">Transferase</keyword>
<protein>
    <submittedName>
        <fullName evidence="1">Methyltransferase-16, putative</fullName>
    </submittedName>
</protein>
<keyword evidence="2" id="KW-1185">Reference proteome</keyword>
<dbReference type="PANTHER" id="PTHR14614:SF132">
    <property type="entry name" value="PROTEIN-LYSINE METHYLTRANSFERASE C42C1.13"/>
    <property type="match status" value="1"/>
</dbReference>
<dbReference type="Proteomes" id="UP000001052">
    <property type="component" value="Chromosome"/>
</dbReference>
<dbReference type="CDD" id="cd02440">
    <property type="entry name" value="AdoMet_MTases"/>
    <property type="match status" value="1"/>
</dbReference>
<dbReference type="SUPFAM" id="SSF53335">
    <property type="entry name" value="S-adenosyl-L-methionine-dependent methyltransferases"/>
    <property type="match status" value="1"/>
</dbReference>
<dbReference type="InterPro" id="IPR029063">
    <property type="entry name" value="SAM-dependent_MTases_sf"/>
</dbReference>
<dbReference type="GO" id="GO:0008168">
    <property type="term" value="F:methyltransferase activity"/>
    <property type="evidence" value="ECO:0007669"/>
    <property type="project" value="UniProtKB-KW"/>
</dbReference>
<gene>
    <name evidence="1" type="ordered locus">Dret_1737</name>
</gene>
<dbReference type="GO" id="GO:0032259">
    <property type="term" value="P:methylation"/>
    <property type="evidence" value="ECO:0007669"/>
    <property type="project" value="UniProtKB-KW"/>
</dbReference>
<reference evidence="2" key="1">
    <citation type="submission" date="2009-09" db="EMBL/GenBank/DDBJ databases">
        <title>The complete chromosome of Desulfohalobium retbaense DSM 5692.</title>
        <authorList>
            <consortium name="US DOE Joint Genome Institute (JGI-PGF)"/>
            <person name="Lucas S."/>
            <person name="Copeland A."/>
            <person name="Lapidus A."/>
            <person name="Glavina del Rio T."/>
            <person name="Dalin E."/>
            <person name="Tice H."/>
            <person name="Bruce D."/>
            <person name="Goodwin L."/>
            <person name="Pitluck S."/>
            <person name="Kyrpides N."/>
            <person name="Mavromatis K."/>
            <person name="Ivanova N."/>
            <person name="Mikhailova N."/>
            <person name="Munk A.C."/>
            <person name="Brettin T."/>
            <person name="Detter J.C."/>
            <person name="Han C."/>
            <person name="Tapia R."/>
            <person name="Larimer F."/>
            <person name="Land M."/>
            <person name="Hauser L."/>
            <person name="Markowitz V."/>
            <person name="Cheng J.-F."/>
            <person name="Hugenholtz P."/>
            <person name="Woyke T."/>
            <person name="Wu D."/>
            <person name="Spring S."/>
            <person name="Klenk H.-P."/>
            <person name="Eisen J.A."/>
        </authorList>
    </citation>
    <scope>NUCLEOTIDE SEQUENCE [LARGE SCALE GENOMIC DNA]</scope>
    <source>
        <strain evidence="2">DSM 5692</strain>
    </source>
</reference>
<dbReference type="AlphaFoldDB" id="C8X3M4"/>
<evidence type="ECO:0000313" key="2">
    <source>
        <dbReference type="Proteomes" id="UP000001052"/>
    </source>
</evidence>
<dbReference type="PANTHER" id="PTHR14614">
    <property type="entry name" value="HEPATOCELLULAR CARCINOMA-ASSOCIATED ANTIGEN"/>
    <property type="match status" value="1"/>
</dbReference>
<dbReference type="eggNOG" id="COG2890">
    <property type="taxonomic scope" value="Bacteria"/>
</dbReference>
<organism evidence="1 2">
    <name type="scientific">Desulfohalobium retbaense (strain ATCC 49708 / DSM 5692 / JCM 16813 / HR100)</name>
    <dbReference type="NCBI Taxonomy" id="485915"/>
    <lineage>
        <taxon>Bacteria</taxon>
        <taxon>Pseudomonadati</taxon>
        <taxon>Thermodesulfobacteriota</taxon>
        <taxon>Desulfovibrionia</taxon>
        <taxon>Desulfovibrionales</taxon>
        <taxon>Desulfohalobiaceae</taxon>
        <taxon>Desulfohalobium</taxon>
    </lineage>
</organism>
<evidence type="ECO:0000313" key="1">
    <source>
        <dbReference type="EMBL" id="ACV69021.1"/>
    </source>
</evidence>